<gene>
    <name evidence="3" type="ORF">SAMN05661099_0737</name>
</gene>
<protein>
    <recommendedName>
        <fullName evidence="2">LPS-assembly protein LptD central domain-containing protein</fullName>
    </recommendedName>
</protein>
<accession>A0A1T5AHN4</accession>
<dbReference type="GO" id="GO:1990351">
    <property type="term" value="C:transporter complex"/>
    <property type="evidence" value="ECO:0007669"/>
    <property type="project" value="TreeGrafter"/>
</dbReference>
<dbReference type="RefSeq" id="WP_079701294.1">
    <property type="nucleotide sequence ID" value="NZ_FUYR01000001.1"/>
</dbReference>
<dbReference type="Proteomes" id="UP000189981">
    <property type="component" value="Unassembled WGS sequence"/>
</dbReference>
<proteinExistence type="predicted"/>
<feature type="coiled-coil region" evidence="1">
    <location>
        <begin position="711"/>
        <end position="738"/>
    </location>
</feature>
<name>A0A1T5AHN4_9SPHI</name>
<evidence type="ECO:0000256" key="1">
    <source>
        <dbReference type="SAM" id="Coils"/>
    </source>
</evidence>
<evidence type="ECO:0000313" key="3">
    <source>
        <dbReference type="EMBL" id="SKB34511.1"/>
    </source>
</evidence>
<dbReference type="EMBL" id="FUYR01000001">
    <property type="protein sequence ID" value="SKB34511.1"/>
    <property type="molecule type" value="Genomic_DNA"/>
</dbReference>
<dbReference type="InterPro" id="IPR045659">
    <property type="entry name" value="LptD_2"/>
</dbReference>
<keyword evidence="1" id="KW-0175">Coiled coil</keyword>
<feature type="domain" description="LPS-assembly protein LptD central" evidence="2">
    <location>
        <begin position="197"/>
        <end position="673"/>
    </location>
</feature>
<dbReference type="GO" id="GO:0009279">
    <property type="term" value="C:cell outer membrane"/>
    <property type="evidence" value="ECO:0007669"/>
    <property type="project" value="TreeGrafter"/>
</dbReference>
<keyword evidence="4" id="KW-1185">Reference proteome</keyword>
<evidence type="ECO:0000259" key="2">
    <source>
        <dbReference type="Pfam" id="PF19838"/>
    </source>
</evidence>
<reference evidence="4" key="1">
    <citation type="submission" date="2017-02" db="EMBL/GenBank/DDBJ databases">
        <authorList>
            <person name="Varghese N."/>
            <person name="Submissions S."/>
        </authorList>
    </citation>
    <scope>NUCLEOTIDE SEQUENCE [LARGE SCALE GENOMIC DNA]</scope>
    <source>
        <strain evidence="4">DSM 22385</strain>
    </source>
</reference>
<dbReference type="STRING" id="572036.SAMN05661099_0737"/>
<dbReference type="OrthoDB" id="9802320at2"/>
<evidence type="ECO:0000313" key="4">
    <source>
        <dbReference type="Proteomes" id="UP000189981"/>
    </source>
</evidence>
<dbReference type="PANTHER" id="PTHR30189">
    <property type="entry name" value="LPS-ASSEMBLY PROTEIN"/>
    <property type="match status" value="1"/>
</dbReference>
<dbReference type="AlphaFoldDB" id="A0A1T5AHN4"/>
<sequence>MGYFHPTSYAQQLILRPDSTKRDTTLQLPLNKPDTTVKKTTSKGGLESEVLYSAEDSIISDRQTNIVKMYGKARVKYQDMELDADYIQYDQKNNTLFAKGLINPKTKRYTGRPLFKQGSEQPITTDSLFFNYKSKKGKSYGVYTEAEGGYLQAQQFKKNEYGEGNFVHGVYSSCNLPYPHNHFGINITKGIVTEKQIITGPAYLDIEGVPLPLGVPFGFFPKPNKRSGGLLFPTFGEDVRGFFMRDLGYYIGLNDYWDLATRGTLYSKGSYELSSAARYRKNYKYDGSLNFRFASTRNGVEGTEAFKHPNKDFNLTWSHSQSPLANPGTTFSASVNAGTGSFFQNVPGAVAYNPTEIARNTLSSSISYGKVFYDGLFNFTSSLSHSQDIELGTVALQLPQFNLGMTTINPFDSKDRAGEQKWYQRISLGYTMQGSNSINTTESELFDRETLKKFQNGIRHDIPISMSLNVAKFFQFNSSINYSERWYLQTKRTSMINTRDGFRDTSYMVSGFSRVYDYSVNSGFSTKLYGKFNFKKGNLMALRHVMTPSISANYQPDFGASRYGFFRNVANDTSTVAPRRYSIYEGSLFGAPSVGRVAGIGFSLDNNVEAKVRSTADSTKSSVNIPILQSLTFSGAYNFAAESFKLSTIGFSGRTALFKQKMGINFYGTLDPYQLDGRGQRIDKFTISNGKPARLTNFGLSTDFSLNSTAIKSRNKNLNQLEANKQNLTLQQQDELNAISRDPNAFVDFNVPWNISASYSFNYSKNDLKAVVTNTLNFYGDFNVTPKWKVQYTSGYDFQRNDLSLTTFSIYRDLHCWDLSFRWSPIGPYKFYSMDLRVKASILQDLKLSKRRDFYNNF</sequence>
<dbReference type="PANTHER" id="PTHR30189:SF1">
    <property type="entry name" value="LPS-ASSEMBLY PROTEIN LPTD"/>
    <property type="match status" value="1"/>
</dbReference>
<organism evidence="3 4">
    <name type="scientific">Daejeonella lutea</name>
    <dbReference type="NCBI Taxonomy" id="572036"/>
    <lineage>
        <taxon>Bacteria</taxon>
        <taxon>Pseudomonadati</taxon>
        <taxon>Bacteroidota</taxon>
        <taxon>Sphingobacteriia</taxon>
        <taxon>Sphingobacteriales</taxon>
        <taxon>Sphingobacteriaceae</taxon>
        <taxon>Daejeonella</taxon>
    </lineage>
</organism>
<dbReference type="Pfam" id="PF19838">
    <property type="entry name" value="LptD_2"/>
    <property type="match status" value="1"/>
</dbReference>
<dbReference type="InterPro" id="IPR050218">
    <property type="entry name" value="LptD"/>
</dbReference>